<proteinExistence type="predicted"/>
<organism evidence="1 2">
    <name type="scientific">Orbilia javanica</name>
    <dbReference type="NCBI Taxonomy" id="47235"/>
    <lineage>
        <taxon>Eukaryota</taxon>
        <taxon>Fungi</taxon>
        <taxon>Dikarya</taxon>
        <taxon>Ascomycota</taxon>
        <taxon>Pezizomycotina</taxon>
        <taxon>Orbiliomycetes</taxon>
        <taxon>Orbiliales</taxon>
        <taxon>Orbiliaceae</taxon>
        <taxon>Orbilia</taxon>
    </lineage>
</organism>
<sequence length="461" mass="52624">MEFQFIDNTKIDASARKQIRSSVMRGRNVGKTRRRKEPIRPSKPRILVPDVANINRRGLDGNSPSPRDTVGRMLKTVGNGFTVLRYPKPLEPHVQRIVRQFMDMTSSIIYPKELCINVQESHAIWFEFFQSDEAFFHCLLAMAQAFSDWLQGGQGESIKVMRYLADTYRCINEKLRREATPGDATVAVVMSITMHNNLLRAPGGAKVHLNALHKMVELRGGLSSFPAALLLHKICRTDIEFSLQSGSLPRFYRDEFPYATIRSSPIWLNTTHEAFITTTNARIYDTSIQSIFRDILCASKFINTSKTTNQKIEPTMFQEILISAGYRLFHMHPLDMPRTVSGADNICHLALLAMIATMLIRKGHSRLSYPFLAGLFHEALVETAGEQEIEDGLLLWVLFMAGISVFNVKDDNWLSLKLRSCISDMKLDSWEGTKIILGNYPWIDYFHDDPGLELWDILTRY</sequence>
<dbReference type="PANTHER" id="PTHR37540">
    <property type="entry name" value="TRANSCRIPTION FACTOR (ACR-2), PUTATIVE-RELATED-RELATED"/>
    <property type="match status" value="1"/>
</dbReference>
<dbReference type="EMBL" id="JAVHNR010000004">
    <property type="protein sequence ID" value="KAK6344639.1"/>
    <property type="molecule type" value="Genomic_DNA"/>
</dbReference>
<dbReference type="InterPro" id="IPR021858">
    <property type="entry name" value="Fun_TF"/>
</dbReference>
<evidence type="ECO:0000313" key="2">
    <source>
        <dbReference type="Proteomes" id="UP001313282"/>
    </source>
</evidence>
<evidence type="ECO:0000313" key="1">
    <source>
        <dbReference type="EMBL" id="KAK6344639.1"/>
    </source>
</evidence>
<name>A0AAN8N1E4_9PEZI</name>
<gene>
    <name evidence="1" type="ORF">TWF718_006597</name>
</gene>
<keyword evidence="2" id="KW-1185">Reference proteome</keyword>
<dbReference type="PANTHER" id="PTHR37540:SF9">
    <property type="entry name" value="ZN(2)-C6 FUNGAL-TYPE DOMAIN-CONTAINING PROTEIN"/>
    <property type="match status" value="1"/>
</dbReference>
<dbReference type="AlphaFoldDB" id="A0AAN8N1E4"/>
<protein>
    <submittedName>
        <fullName evidence="1">Uncharacterized protein</fullName>
    </submittedName>
</protein>
<reference evidence="1 2" key="1">
    <citation type="submission" date="2019-10" db="EMBL/GenBank/DDBJ databases">
        <authorList>
            <person name="Palmer J.M."/>
        </authorList>
    </citation>
    <scope>NUCLEOTIDE SEQUENCE [LARGE SCALE GENOMIC DNA]</scope>
    <source>
        <strain evidence="1 2">TWF718</strain>
    </source>
</reference>
<dbReference type="Proteomes" id="UP001313282">
    <property type="component" value="Unassembled WGS sequence"/>
</dbReference>
<dbReference type="Pfam" id="PF11951">
    <property type="entry name" value="Fungal_trans_2"/>
    <property type="match status" value="1"/>
</dbReference>
<comment type="caution">
    <text evidence="1">The sequence shown here is derived from an EMBL/GenBank/DDBJ whole genome shotgun (WGS) entry which is preliminary data.</text>
</comment>
<accession>A0AAN8N1E4</accession>